<dbReference type="PROSITE" id="PS51450">
    <property type="entry name" value="LRR"/>
    <property type="match status" value="1"/>
</dbReference>
<keyword evidence="6" id="KW-0677">Repeat</keyword>
<keyword evidence="9 12" id="KW-0067">ATP-binding</keyword>
<dbReference type="Proteomes" id="UP000694930">
    <property type="component" value="Chromosome 2"/>
</dbReference>
<dbReference type="PROSITE" id="PS00107">
    <property type="entry name" value="PROTEIN_KINASE_ATP"/>
    <property type="match status" value="1"/>
</dbReference>
<sequence>MQLWLNTFSPIHSEKMRISSMEKYSSFQLLTILFLLLHVLATCLAMNITTDQTSLLALKSQITSDNYQIISTNWSSSVSVCNWIGVTCGSRHQRVTVLNISDMGFSGTIPSQLGELSFLVSLDLSYNIFHGELPPEFSRLRKLRAINLSFNNFTGKIPRFLGDFQDLQIFNIENNSFSGFIPSSISNMTNLGFLNLRYNNLEGNIPAGIAVLRSLKWLSFGFNKLNGSNVLSMFNISILEYLDLRNAGLTGDFPSDLCRRLPRLQKLGLNFNMLSGEIPRRISECSQLQVLLLMENNLIGTIPGELGNLQLLQQLALGNNKLEGTIPDEIGHLYNLKQLGLEQNALTGSIPVSIFSISSLQVLSMWDNKLEGPLPREVGNLTMVNVLDLGMNSLTGVLPDEIGNLQELLMLKLDFNDFSGSIPIAIFNISTLISIALTQNRISGNLPNTIGRGSPNLERIFVGANNIDGLLPSSISNLSKLTVLELSVNALTGSIPDFLGNLRLIEILNLQGNFFTSDSSMLSFITPLANCKHLRELILSINPLNAILPKSIGNLSSLQTFEAISCNLKGHIPNEIGNLRNLSYLKLDKNDFTGIVPTTISSLEKLQQFSLGTNRISGPFPIVLCELPNLGLLNLSQNQMWGNIPSCLGNVTSLREIYLDSNKFTASIPSSLWNLKDILKLNLSSNFFNGSLPLEVGNLKAAILLDLSRNQISGNIPSTLGGLQKLIQLSLAHNRIEGSIPETFGELISLEALDLSNNNISGVIPKSLEALKQLHSFNVSFNRLHGEIPSGGPFLNLPYQSFLSNEGLCGNPQKHVPACRSNLKNHSNSKKRRMIWIVVVSSVISIIGLASAIIFMLMRHQGKVIKAEDEWSPEVAPQRFSYYELQRATQGFDGNNLLGSGGFGSVFKGTLADGMILAVKVFNVQMEGTFQTFDRECEILRNLRHRNLTKIISSCCNLDFKALVLEYMPNGSLDKLLYSRDYSLNIMQRLNILVDVASALEYLHHGYSVPVIHCDLKPSNVLLDKDMVGHLTDFGIAKLLTKEESIAHTTTFATIGYIAPEYGLEGLISKRSDVFSYGIMLLETFTKKKPNDEMFTGDLDLRSWVHSSLPNKLDEIIDADLLTVDEQKLNEKLQNVSSIMELAMNCTAKSPVERMKMTDVVAALEKIKQQLSSCY</sequence>
<evidence type="ECO:0000256" key="6">
    <source>
        <dbReference type="ARBA" id="ARBA00022737"/>
    </source>
</evidence>
<evidence type="ECO:0000256" key="2">
    <source>
        <dbReference type="ARBA" id="ARBA00008684"/>
    </source>
</evidence>
<dbReference type="SMART" id="SM00220">
    <property type="entry name" value="S_TKc"/>
    <property type="match status" value="1"/>
</dbReference>
<keyword evidence="7 12" id="KW-0547">Nucleotide-binding</keyword>
<dbReference type="GeneID" id="107009481"/>
<evidence type="ECO:0000256" key="12">
    <source>
        <dbReference type="PROSITE-ProRule" id="PRU10141"/>
    </source>
</evidence>
<dbReference type="InterPro" id="IPR017441">
    <property type="entry name" value="Protein_kinase_ATP_BS"/>
</dbReference>
<feature type="binding site" evidence="12">
    <location>
        <position position="920"/>
    </location>
    <ligand>
        <name>ATP</name>
        <dbReference type="ChEBI" id="CHEBI:30616"/>
    </ligand>
</feature>
<comment type="subcellular location">
    <subcellularLocation>
        <location evidence="1">Membrane</location>
    </subcellularLocation>
</comment>
<proteinExistence type="inferred from homology"/>
<comment type="similarity">
    <text evidence="2">Belongs to the protein kinase superfamily. Ser/Thr protein kinase family.</text>
</comment>
<reference evidence="16" key="2">
    <citation type="submission" date="2025-08" db="UniProtKB">
        <authorList>
            <consortium name="RefSeq"/>
        </authorList>
    </citation>
    <scope>IDENTIFICATION</scope>
</reference>
<evidence type="ECO:0000256" key="7">
    <source>
        <dbReference type="ARBA" id="ARBA00022741"/>
    </source>
</evidence>
<dbReference type="InterPro" id="IPR003591">
    <property type="entry name" value="Leu-rich_rpt_typical-subtyp"/>
</dbReference>
<keyword evidence="4" id="KW-0808">Transferase</keyword>
<evidence type="ECO:0000313" key="16">
    <source>
        <dbReference type="RefSeq" id="XP_015064308.1"/>
    </source>
</evidence>
<name>A0ABM1G0S4_SOLPN</name>
<keyword evidence="3" id="KW-0433">Leucine-rich repeat</keyword>
<keyword evidence="11 13" id="KW-0472">Membrane</keyword>
<protein>
    <submittedName>
        <fullName evidence="16">Probable LRR receptor-like serine/threonine-protein kinase At3g47570 isoform X1</fullName>
    </submittedName>
</protein>
<dbReference type="SUPFAM" id="SSF52058">
    <property type="entry name" value="L domain-like"/>
    <property type="match status" value="3"/>
</dbReference>
<accession>A0ABM1G0S4</accession>
<dbReference type="Pfam" id="PF13855">
    <property type="entry name" value="LRR_8"/>
    <property type="match status" value="3"/>
</dbReference>
<evidence type="ECO:0000256" key="5">
    <source>
        <dbReference type="ARBA" id="ARBA00022692"/>
    </source>
</evidence>
<evidence type="ECO:0000259" key="14">
    <source>
        <dbReference type="PROSITE" id="PS50011"/>
    </source>
</evidence>
<dbReference type="SUPFAM" id="SSF56112">
    <property type="entry name" value="Protein kinase-like (PK-like)"/>
    <property type="match status" value="1"/>
</dbReference>
<evidence type="ECO:0000256" key="1">
    <source>
        <dbReference type="ARBA" id="ARBA00004370"/>
    </source>
</evidence>
<dbReference type="Gene3D" id="3.80.10.10">
    <property type="entry name" value="Ribonuclease Inhibitor"/>
    <property type="match status" value="3"/>
</dbReference>
<keyword evidence="10 13" id="KW-1133">Transmembrane helix</keyword>
<evidence type="ECO:0000256" key="8">
    <source>
        <dbReference type="ARBA" id="ARBA00022777"/>
    </source>
</evidence>
<dbReference type="PANTHER" id="PTHR27008">
    <property type="entry name" value="OS04G0122200 PROTEIN"/>
    <property type="match status" value="1"/>
</dbReference>
<dbReference type="Gene3D" id="1.10.510.10">
    <property type="entry name" value="Transferase(Phosphotransferase) domain 1"/>
    <property type="match status" value="1"/>
</dbReference>
<evidence type="ECO:0000313" key="15">
    <source>
        <dbReference type="Proteomes" id="UP000694930"/>
    </source>
</evidence>
<dbReference type="PANTHER" id="PTHR27008:SF602">
    <property type="entry name" value="LRR RECEPTOR-LIKE SERINE_THREONINE-PROTEIN KINASE EFR"/>
    <property type="match status" value="1"/>
</dbReference>
<evidence type="ECO:0000256" key="9">
    <source>
        <dbReference type="ARBA" id="ARBA00022840"/>
    </source>
</evidence>
<keyword evidence="8" id="KW-0418">Kinase</keyword>
<dbReference type="PROSITE" id="PS50011">
    <property type="entry name" value="PROTEIN_KINASE_DOM"/>
    <property type="match status" value="1"/>
</dbReference>
<dbReference type="Gene3D" id="3.30.200.20">
    <property type="entry name" value="Phosphorylase Kinase, domain 1"/>
    <property type="match status" value="1"/>
</dbReference>
<dbReference type="InterPro" id="IPR008271">
    <property type="entry name" value="Ser/Thr_kinase_AS"/>
</dbReference>
<gene>
    <name evidence="16" type="primary">LOC107009481</name>
</gene>
<dbReference type="InterPro" id="IPR000719">
    <property type="entry name" value="Prot_kinase_dom"/>
</dbReference>
<dbReference type="Pfam" id="PF08263">
    <property type="entry name" value="LRRNT_2"/>
    <property type="match status" value="1"/>
</dbReference>
<keyword evidence="5 13" id="KW-0812">Transmembrane</keyword>
<dbReference type="PROSITE" id="PS00108">
    <property type="entry name" value="PROTEIN_KINASE_ST"/>
    <property type="match status" value="1"/>
</dbReference>
<dbReference type="InterPro" id="IPR013210">
    <property type="entry name" value="LRR_N_plant-typ"/>
</dbReference>
<dbReference type="RefSeq" id="XP_015064308.1">
    <property type="nucleotide sequence ID" value="XM_015208822.2"/>
</dbReference>
<evidence type="ECO:0000256" key="11">
    <source>
        <dbReference type="ARBA" id="ARBA00023136"/>
    </source>
</evidence>
<reference evidence="15" key="1">
    <citation type="journal article" date="2014" name="Nat. Genet.">
        <title>The genome of the stress-tolerant wild tomato species Solanum pennellii.</title>
        <authorList>
            <person name="Bolger A."/>
            <person name="Scossa F."/>
            <person name="Bolger M.E."/>
            <person name="Lanz C."/>
            <person name="Maumus F."/>
            <person name="Tohge T."/>
            <person name="Quesneville H."/>
            <person name="Alseekh S."/>
            <person name="Sorensen I."/>
            <person name="Lichtenstein G."/>
            <person name="Fich E.A."/>
            <person name="Conte M."/>
            <person name="Keller H."/>
            <person name="Schneeberger K."/>
            <person name="Schwacke R."/>
            <person name="Ofner I."/>
            <person name="Vrebalov J."/>
            <person name="Xu Y."/>
            <person name="Osorio S."/>
            <person name="Aflitos S.A."/>
            <person name="Schijlen E."/>
            <person name="Jimenez-Gomez J.M."/>
            <person name="Ryngajllo M."/>
            <person name="Kimura S."/>
            <person name="Kumar R."/>
            <person name="Koenig D."/>
            <person name="Headland L.R."/>
            <person name="Maloof J.N."/>
            <person name="Sinha N."/>
            <person name="van Ham R.C."/>
            <person name="Lankhorst R.K."/>
            <person name="Mao L."/>
            <person name="Vogel A."/>
            <person name="Arsova B."/>
            <person name="Panstruga R."/>
            <person name="Fei Z."/>
            <person name="Rose J.K."/>
            <person name="Zamir D."/>
            <person name="Carrari F."/>
            <person name="Giovannoni J.J."/>
            <person name="Weigel D."/>
            <person name="Usadel B."/>
            <person name="Fernie A.R."/>
        </authorList>
    </citation>
    <scope>NUCLEOTIDE SEQUENCE [LARGE SCALE GENOMIC DNA]</scope>
    <source>
        <strain evidence="15">cv. LA0716</strain>
    </source>
</reference>
<dbReference type="InterPro" id="IPR011009">
    <property type="entry name" value="Kinase-like_dom_sf"/>
</dbReference>
<dbReference type="InterPro" id="IPR001611">
    <property type="entry name" value="Leu-rich_rpt"/>
</dbReference>
<dbReference type="Pfam" id="PF00560">
    <property type="entry name" value="LRR_1"/>
    <property type="match status" value="8"/>
</dbReference>
<evidence type="ECO:0000256" key="13">
    <source>
        <dbReference type="SAM" id="Phobius"/>
    </source>
</evidence>
<dbReference type="SMART" id="SM00369">
    <property type="entry name" value="LRR_TYP"/>
    <property type="match status" value="11"/>
</dbReference>
<organism evidence="15 16">
    <name type="scientific">Solanum pennellii</name>
    <name type="common">Tomato</name>
    <name type="synonym">Lycopersicon pennellii</name>
    <dbReference type="NCBI Taxonomy" id="28526"/>
    <lineage>
        <taxon>Eukaryota</taxon>
        <taxon>Viridiplantae</taxon>
        <taxon>Streptophyta</taxon>
        <taxon>Embryophyta</taxon>
        <taxon>Tracheophyta</taxon>
        <taxon>Spermatophyta</taxon>
        <taxon>Magnoliopsida</taxon>
        <taxon>eudicotyledons</taxon>
        <taxon>Gunneridae</taxon>
        <taxon>Pentapetalae</taxon>
        <taxon>asterids</taxon>
        <taxon>lamiids</taxon>
        <taxon>Solanales</taxon>
        <taxon>Solanaceae</taxon>
        <taxon>Solanoideae</taxon>
        <taxon>Solaneae</taxon>
        <taxon>Solanum</taxon>
        <taxon>Solanum subgen. Lycopersicon</taxon>
    </lineage>
</organism>
<feature type="transmembrane region" description="Helical" evidence="13">
    <location>
        <begin position="834"/>
        <end position="857"/>
    </location>
</feature>
<dbReference type="Pfam" id="PF00069">
    <property type="entry name" value="Pkinase"/>
    <property type="match status" value="1"/>
</dbReference>
<dbReference type="InterPro" id="IPR051809">
    <property type="entry name" value="Plant_receptor-like_S/T_kinase"/>
</dbReference>
<feature type="domain" description="Protein kinase" evidence="14">
    <location>
        <begin position="892"/>
        <end position="1167"/>
    </location>
</feature>
<evidence type="ECO:0000256" key="10">
    <source>
        <dbReference type="ARBA" id="ARBA00022989"/>
    </source>
</evidence>
<keyword evidence="15" id="KW-1185">Reference proteome</keyword>
<evidence type="ECO:0000256" key="3">
    <source>
        <dbReference type="ARBA" id="ARBA00022614"/>
    </source>
</evidence>
<evidence type="ECO:0000256" key="4">
    <source>
        <dbReference type="ARBA" id="ARBA00022679"/>
    </source>
</evidence>
<dbReference type="InterPro" id="IPR032675">
    <property type="entry name" value="LRR_dom_sf"/>
</dbReference>